<keyword evidence="1 2" id="KW-0812">Transmembrane</keyword>
<keyword evidence="1 2" id="KW-0472">Membrane</keyword>
<keyword evidence="1" id="KW-1003">Cell membrane</keyword>
<comment type="function">
    <text evidence="1">Lipid phosphatase which dephosphorylates phosphatidylglycerophosphate (PGP) to phosphatidylglycerol (PG).</text>
</comment>
<dbReference type="PIRSF" id="PIRSF006162">
    <property type="entry name" value="PgpA"/>
    <property type="match status" value="1"/>
</dbReference>
<evidence type="ECO:0000313" key="4">
    <source>
        <dbReference type="EMBL" id="QCK86174.1"/>
    </source>
</evidence>
<keyword evidence="1" id="KW-0479">Metal-binding</keyword>
<dbReference type="InterPro" id="IPR007686">
    <property type="entry name" value="YutG/PgpA"/>
</dbReference>
<comment type="pathway">
    <text evidence="1">Phospholipid metabolism; phosphatidylglycerol biosynthesis; phosphatidylglycerol from CDP-diacylglycerol: step 2/2.</text>
</comment>
<dbReference type="UniPathway" id="UPA00084">
    <property type="reaction ID" value="UER00504"/>
</dbReference>
<dbReference type="GO" id="GO:0046872">
    <property type="term" value="F:metal ion binding"/>
    <property type="evidence" value="ECO:0007669"/>
    <property type="project" value="UniProtKB-KW"/>
</dbReference>
<comment type="catalytic activity">
    <reaction evidence="1">
        <text>a 1,2-diacyl-sn-glycero-3-phospho-(1'-sn-glycero-3'-phosphate) + H2O = a 1,2-diacyl-sn-glycero-3-phospho-(1'-sn-glycerol) + phosphate</text>
        <dbReference type="Rhea" id="RHEA:33751"/>
        <dbReference type="ChEBI" id="CHEBI:15377"/>
        <dbReference type="ChEBI" id="CHEBI:43474"/>
        <dbReference type="ChEBI" id="CHEBI:60110"/>
        <dbReference type="ChEBI" id="CHEBI:64716"/>
        <dbReference type="EC" id="3.1.3.27"/>
    </reaction>
</comment>
<keyword evidence="1" id="KW-0997">Cell inner membrane</keyword>
<dbReference type="GO" id="GO:0005886">
    <property type="term" value="C:plasma membrane"/>
    <property type="evidence" value="ECO:0007669"/>
    <property type="project" value="UniProtKB-SubCell"/>
</dbReference>
<dbReference type="AlphaFoldDB" id="A0A4D7QLD4"/>
<comment type="cofactor">
    <cofactor evidence="1">
        <name>Mg(2+)</name>
        <dbReference type="ChEBI" id="CHEBI:18420"/>
    </cofactor>
</comment>
<dbReference type="EC" id="3.1.3.27" evidence="1"/>
<keyword evidence="1" id="KW-0595">Phospholipid degradation</keyword>
<feature type="transmembrane region" description="Helical" evidence="2">
    <location>
        <begin position="92"/>
        <end position="115"/>
    </location>
</feature>
<keyword evidence="2" id="KW-1133">Transmembrane helix</keyword>
<organism evidence="4 5">
    <name type="scientific">Phreatobacter aquaticus</name>
    <dbReference type="NCBI Taxonomy" id="2570229"/>
    <lineage>
        <taxon>Bacteria</taxon>
        <taxon>Pseudomonadati</taxon>
        <taxon>Pseudomonadota</taxon>
        <taxon>Alphaproteobacteria</taxon>
        <taxon>Hyphomicrobiales</taxon>
        <taxon>Phreatobacteraceae</taxon>
        <taxon>Phreatobacter</taxon>
    </lineage>
</organism>
<feature type="transmembrane region" description="Helical" evidence="2">
    <location>
        <begin position="20"/>
        <end position="44"/>
    </location>
</feature>
<sequence>MTGRVPLDWRFLRANPAHAIALSGGLGLVPVAPGTFGALAGLAIGWGLQAVPLAAAIILLMLLGAVGVWACDVTARSAGVHDHQSIVIDETWAMAAVAALSPPGPVWLVIGFVAFRAFDIAKPWPVNWIDTHVEGGFGIMADDGAAAVLAVALIQLAARSGWVPV</sequence>
<keyword evidence="1" id="KW-0460">Magnesium</keyword>
<keyword evidence="1" id="KW-0378">Hydrolase</keyword>
<dbReference type="KEGG" id="paqt:E8L99_10630"/>
<accession>A0A4D7QLD4</accession>
<evidence type="ECO:0000313" key="5">
    <source>
        <dbReference type="Proteomes" id="UP000298588"/>
    </source>
</evidence>
<dbReference type="SUPFAM" id="SSF101307">
    <property type="entry name" value="YutG-like"/>
    <property type="match status" value="1"/>
</dbReference>
<dbReference type="Proteomes" id="UP000298588">
    <property type="component" value="Chromosome"/>
</dbReference>
<dbReference type="EMBL" id="CP039865">
    <property type="protein sequence ID" value="QCK86174.1"/>
    <property type="molecule type" value="Genomic_DNA"/>
</dbReference>
<dbReference type="GO" id="GO:0009395">
    <property type="term" value="P:phospholipid catabolic process"/>
    <property type="evidence" value="ECO:0007669"/>
    <property type="project" value="UniProtKB-KW"/>
</dbReference>
<dbReference type="PANTHER" id="PTHR36305">
    <property type="entry name" value="PHOSPHATIDYLGLYCEROPHOSPHATASE A"/>
    <property type="match status" value="1"/>
</dbReference>
<evidence type="ECO:0000256" key="1">
    <source>
        <dbReference type="PIRNR" id="PIRNR006162"/>
    </source>
</evidence>
<dbReference type="GO" id="GO:0006655">
    <property type="term" value="P:phosphatidylglycerol biosynthetic process"/>
    <property type="evidence" value="ECO:0007669"/>
    <property type="project" value="UniProtKB-UniPathway"/>
</dbReference>
<dbReference type="InterPro" id="IPR026037">
    <property type="entry name" value="PgpA"/>
</dbReference>
<comment type="subcellular location">
    <subcellularLocation>
        <location evidence="1">Cell inner membrane</location>
        <topology evidence="1">Multi-pass membrane protein</topology>
    </subcellularLocation>
</comment>
<proteinExistence type="predicted"/>
<feature type="domain" description="YutG/PgpA" evidence="3">
    <location>
        <begin position="20"/>
        <end position="157"/>
    </location>
</feature>
<dbReference type="OrthoDB" id="9804091at2"/>
<protein>
    <recommendedName>
        <fullName evidence="1">Phosphatidylglycerophosphatase A</fullName>
        <ecNumber evidence="1">3.1.3.27</ecNumber>
    </recommendedName>
    <alternativeName>
        <fullName evidence="1">Phosphatidylglycerolphosphate phosphatase A</fullName>
    </alternativeName>
</protein>
<evidence type="ECO:0000259" key="3">
    <source>
        <dbReference type="Pfam" id="PF04608"/>
    </source>
</evidence>
<dbReference type="InterPro" id="IPR036681">
    <property type="entry name" value="PgpA-like_sf"/>
</dbReference>
<evidence type="ECO:0000256" key="2">
    <source>
        <dbReference type="SAM" id="Phobius"/>
    </source>
</evidence>
<keyword evidence="1" id="KW-0443">Lipid metabolism</keyword>
<dbReference type="PANTHER" id="PTHR36305:SF1">
    <property type="entry name" value="PHOSPHATIDYLGLYCEROPHOSPHATASE A"/>
    <property type="match status" value="1"/>
</dbReference>
<keyword evidence="5" id="KW-1185">Reference proteome</keyword>
<feature type="transmembrane region" description="Helical" evidence="2">
    <location>
        <begin position="50"/>
        <end position="71"/>
    </location>
</feature>
<keyword evidence="1" id="KW-0442">Lipid degradation</keyword>
<dbReference type="GO" id="GO:0008962">
    <property type="term" value="F:phosphatidylglycerophosphatase activity"/>
    <property type="evidence" value="ECO:0007669"/>
    <property type="project" value="UniProtKB-EC"/>
</dbReference>
<dbReference type="CDD" id="cd06971">
    <property type="entry name" value="PgpA"/>
    <property type="match status" value="1"/>
</dbReference>
<keyword evidence="1" id="KW-1208">Phospholipid metabolism</keyword>
<dbReference type="Pfam" id="PF04608">
    <property type="entry name" value="PgpA"/>
    <property type="match status" value="1"/>
</dbReference>
<reference evidence="4 5" key="1">
    <citation type="submission" date="2019-04" db="EMBL/GenBank/DDBJ databases">
        <title>Phreatobacter aquaticus sp. nov.</title>
        <authorList>
            <person name="Choi A."/>
            <person name="Baek K."/>
        </authorList>
    </citation>
    <scope>NUCLEOTIDE SEQUENCE [LARGE SCALE GENOMIC DNA]</scope>
    <source>
        <strain evidence="4 5">NMCR1094</strain>
    </source>
</reference>
<name>A0A4D7QLD4_9HYPH</name>
<gene>
    <name evidence="4" type="ORF">E8L99_10630</name>
</gene>